<organism evidence="2 3">
    <name type="scientific">Saccharibacillus endophyticus</name>
    <dbReference type="NCBI Taxonomy" id="2060666"/>
    <lineage>
        <taxon>Bacteria</taxon>
        <taxon>Bacillati</taxon>
        <taxon>Bacillota</taxon>
        <taxon>Bacilli</taxon>
        <taxon>Bacillales</taxon>
        <taxon>Paenibacillaceae</taxon>
        <taxon>Saccharibacillus</taxon>
    </lineage>
</organism>
<keyword evidence="3" id="KW-1185">Reference proteome</keyword>
<dbReference type="RefSeq" id="WP_172246723.1">
    <property type="nucleotide sequence ID" value="NZ_BMDD01000006.1"/>
</dbReference>
<protein>
    <recommendedName>
        <fullName evidence="1">Fido domain-containing protein</fullName>
    </recommendedName>
</protein>
<gene>
    <name evidence="2" type="ORF">GCM10007362_44100</name>
</gene>
<dbReference type="PROSITE" id="PS51459">
    <property type="entry name" value="FIDO"/>
    <property type="match status" value="1"/>
</dbReference>
<dbReference type="EMBL" id="BMDD01000006">
    <property type="protein sequence ID" value="GGH85807.1"/>
    <property type="molecule type" value="Genomic_DNA"/>
</dbReference>
<dbReference type="PANTHER" id="PTHR13504:SF40">
    <property type="entry name" value="FIDO DOMAIN-CONTAINING PROTEIN"/>
    <property type="match status" value="1"/>
</dbReference>
<dbReference type="Gene3D" id="1.10.3290.10">
    <property type="entry name" value="Fido-like domain"/>
    <property type="match status" value="1"/>
</dbReference>
<comment type="caution">
    <text evidence="2">The sequence shown here is derived from an EMBL/GenBank/DDBJ whole genome shotgun (WGS) entry which is preliminary data.</text>
</comment>
<accession>A0ABQ2A6E4</accession>
<dbReference type="InterPro" id="IPR040198">
    <property type="entry name" value="Fido_containing"/>
</dbReference>
<dbReference type="InterPro" id="IPR036597">
    <property type="entry name" value="Fido-like_dom_sf"/>
</dbReference>
<sequence length="410" mass="47920">MPYDKLSKLRYKLDADAYKAEFYKRRNSYGTYLTSLSINGFRKGSVMKESYELFYVNTPELMNLHSQVLLNSSKISSSIGQLPAFVIELYFQKLIVNEAQSNNEIEGIRSTKKELQEALAESGKNKHTEKRFVGMMKTYKYIDKIPLFEDIKHFRELYDNFVSDEVGTENTPDGQLFRKGYVEINDGMSTTHIGVRSEEKIIESLDALVDYLKDETHPPLYKYMISHYYYEYVHPFYDGNGRTGRLIVGSYLSKYLEKYSAITFSYAINKDKKKYYKALEEIAVPSNQGEITFYLIDMLTLLSAGQQSVIEDLDLNLMKYKKIRSYFKHPDWENLLEERALLNLFISVSVFIDEDYVFPLQQLLEVSNLSRYKATKALNYLIEKEYIEVIGKNPKSYKICEECIERILTT</sequence>
<evidence type="ECO:0000259" key="1">
    <source>
        <dbReference type="PROSITE" id="PS51459"/>
    </source>
</evidence>
<feature type="domain" description="Fido" evidence="1">
    <location>
        <begin position="149"/>
        <end position="297"/>
    </location>
</feature>
<proteinExistence type="predicted"/>
<dbReference type="Pfam" id="PF02661">
    <property type="entry name" value="Fic"/>
    <property type="match status" value="1"/>
</dbReference>
<evidence type="ECO:0000313" key="2">
    <source>
        <dbReference type="EMBL" id="GGH85807.1"/>
    </source>
</evidence>
<dbReference type="Proteomes" id="UP000605427">
    <property type="component" value="Unassembled WGS sequence"/>
</dbReference>
<dbReference type="InterPro" id="IPR003812">
    <property type="entry name" value="Fido"/>
</dbReference>
<dbReference type="SUPFAM" id="SSF140931">
    <property type="entry name" value="Fic-like"/>
    <property type="match status" value="1"/>
</dbReference>
<reference evidence="3" key="1">
    <citation type="journal article" date="2019" name="Int. J. Syst. Evol. Microbiol.">
        <title>The Global Catalogue of Microorganisms (GCM) 10K type strain sequencing project: providing services to taxonomists for standard genome sequencing and annotation.</title>
        <authorList>
            <consortium name="The Broad Institute Genomics Platform"/>
            <consortium name="The Broad Institute Genome Sequencing Center for Infectious Disease"/>
            <person name="Wu L."/>
            <person name="Ma J."/>
        </authorList>
    </citation>
    <scope>NUCLEOTIDE SEQUENCE [LARGE SCALE GENOMIC DNA]</scope>
    <source>
        <strain evidence="3">CCM 8702</strain>
    </source>
</reference>
<evidence type="ECO:0000313" key="3">
    <source>
        <dbReference type="Proteomes" id="UP000605427"/>
    </source>
</evidence>
<dbReference type="PANTHER" id="PTHR13504">
    <property type="entry name" value="FIDO DOMAIN-CONTAINING PROTEIN DDB_G0283145"/>
    <property type="match status" value="1"/>
</dbReference>
<name>A0ABQ2A6E4_9BACL</name>